<feature type="chain" id="PRO_5041334515" evidence="1">
    <location>
        <begin position="23"/>
        <end position="280"/>
    </location>
</feature>
<organism evidence="2 3">
    <name type="scientific">Octopus vulgaris</name>
    <name type="common">Common octopus</name>
    <dbReference type="NCBI Taxonomy" id="6645"/>
    <lineage>
        <taxon>Eukaryota</taxon>
        <taxon>Metazoa</taxon>
        <taxon>Spiralia</taxon>
        <taxon>Lophotrochozoa</taxon>
        <taxon>Mollusca</taxon>
        <taxon>Cephalopoda</taxon>
        <taxon>Coleoidea</taxon>
        <taxon>Octopodiformes</taxon>
        <taxon>Octopoda</taxon>
        <taxon>Incirrata</taxon>
        <taxon>Octopodidae</taxon>
        <taxon>Octopus</taxon>
    </lineage>
</organism>
<evidence type="ECO:0000256" key="1">
    <source>
        <dbReference type="SAM" id="SignalP"/>
    </source>
</evidence>
<keyword evidence="1" id="KW-0732">Signal</keyword>
<evidence type="ECO:0000313" key="2">
    <source>
        <dbReference type="EMBL" id="CAI9736382.1"/>
    </source>
</evidence>
<evidence type="ECO:0000313" key="3">
    <source>
        <dbReference type="Proteomes" id="UP001162480"/>
    </source>
</evidence>
<dbReference type="Proteomes" id="UP001162480">
    <property type="component" value="Chromosome 18"/>
</dbReference>
<sequence length="280" mass="32921">MTTRIVILLVFVIALTENTAKGVSKTDEEVVNEVLHLRTPNEIIDELENDPTFWDERNVRFELAATFGKLQFESLKMIDENLKVMVAGTIKEIKHMNVTNWKSILDYLDKIPYLEMMGERRNFSEDYIIVPKTEMLDFNDDFDHGTAFMIEIWFERLVRNYYILHEMNINITKLANFAAKGEKITASNALIGLDKKHRALMDLAILRFPDIMNPFFMVFTVQLIAYRESLRIIIIEHGSCGVLCRFNYARYKPNDEYIKNLREETKETLIRDINLLFDME</sequence>
<protein>
    <submittedName>
        <fullName evidence="2">Uncharacterized protein</fullName>
    </submittedName>
</protein>
<reference evidence="2" key="1">
    <citation type="submission" date="2023-08" db="EMBL/GenBank/DDBJ databases">
        <authorList>
            <person name="Alioto T."/>
            <person name="Alioto T."/>
            <person name="Gomez Garrido J."/>
        </authorList>
    </citation>
    <scope>NUCLEOTIDE SEQUENCE</scope>
</reference>
<accession>A0AA36BMQ6</accession>
<gene>
    <name evidence="2" type="ORF">OCTVUL_1B026560</name>
</gene>
<dbReference type="AlphaFoldDB" id="A0AA36BMQ6"/>
<proteinExistence type="predicted"/>
<name>A0AA36BMQ6_OCTVU</name>
<keyword evidence="3" id="KW-1185">Reference proteome</keyword>
<dbReference type="EMBL" id="OX597831">
    <property type="protein sequence ID" value="CAI9736382.1"/>
    <property type="molecule type" value="Genomic_DNA"/>
</dbReference>
<feature type="signal peptide" evidence="1">
    <location>
        <begin position="1"/>
        <end position="22"/>
    </location>
</feature>